<evidence type="ECO:0000256" key="5">
    <source>
        <dbReference type="ARBA" id="ARBA00022989"/>
    </source>
</evidence>
<dbReference type="GO" id="GO:0098797">
    <property type="term" value="C:plasma membrane protein complex"/>
    <property type="evidence" value="ECO:0007669"/>
    <property type="project" value="TreeGrafter"/>
</dbReference>
<keyword evidence="11" id="KW-1185">Reference proteome</keyword>
<dbReference type="Pfam" id="PF12704">
    <property type="entry name" value="MacB_PCD"/>
    <property type="match status" value="1"/>
</dbReference>
<evidence type="ECO:0000313" key="10">
    <source>
        <dbReference type="EMBL" id="VFQ43761.1"/>
    </source>
</evidence>
<dbReference type="EMBL" id="CAADHO010000002">
    <property type="protein sequence ID" value="VFQ43761.1"/>
    <property type="molecule type" value="Genomic_DNA"/>
</dbReference>
<keyword evidence="3" id="KW-1003">Cell membrane</keyword>
<sequence length="407" mass="44281">MHNELAWRNIWRNPRRTLVITTAVVIGIWSIILLSALTRGMQREMLGNGIKTLTGHIQIQHPEYMDDPVVDYALDEGAIDKEVLSKRLPRGSHWTGRIRVGAVAANARHSGGVTLVGMDPEREPFVSFIGGAVTEGRPLKASDKSKVVVGRALLNAYEARIGHKLILMSQDTEGEIASKAFRIVGVFDADLEATEKTYLFVPFGAAQKMLGLGDHLSEVSIVLPEMGDEREVAKAISQALNTEALTVTTWQERLPMLAAYLKLSDSFIYIWYGVVFIAMGFGIVNTTLMAVFERIREFGLIRALGMSPTGIIRGVLLESLFLLVLGLAAGNILGIATVFLIAIHGIDLSALAAGTEMWGMPRIIIPVLTPTDILTANGVIVTLGLVVSLYPATKAARITPVEALRYT</sequence>
<feature type="transmembrane region" description="Helical" evidence="7">
    <location>
        <begin position="269"/>
        <end position="292"/>
    </location>
</feature>
<reference evidence="10 11" key="1">
    <citation type="submission" date="2019-03" db="EMBL/GenBank/DDBJ databases">
        <authorList>
            <person name="Nijsse B."/>
        </authorList>
    </citation>
    <scope>NUCLEOTIDE SEQUENCE [LARGE SCALE GENOMIC DNA]</scope>
    <source>
        <strain evidence="10">Desulfoluna butyratoxydans MSL71</strain>
    </source>
</reference>
<comment type="subcellular location">
    <subcellularLocation>
        <location evidence="1">Cell membrane</location>
        <topology evidence="1">Multi-pass membrane protein</topology>
    </subcellularLocation>
</comment>
<evidence type="ECO:0000256" key="4">
    <source>
        <dbReference type="ARBA" id="ARBA00022692"/>
    </source>
</evidence>
<evidence type="ECO:0000313" key="11">
    <source>
        <dbReference type="Proteomes" id="UP000507962"/>
    </source>
</evidence>
<proteinExistence type="inferred from homology"/>
<dbReference type="AlphaFoldDB" id="A0A4U8YJE4"/>
<evidence type="ECO:0000259" key="9">
    <source>
        <dbReference type="Pfam" id="PF12704"/>
    </source>
</evidence>
<dbReference type="Proteomes" id="UP000507962">
    <property type="component" value="Unassembled WGS sequence"/>
</dbReference>
<evidence type="ECO:0000259" key="8">
    <source>
        <dbReference type="Pfam" id="PF02687"/>
    </source>
</evidence>
<dbReference type="PANTHER" id="PTHR30489:SF0">
    <property type="entry name" value="LIPOPROTEIN-RELEASING SYSTEM TRANSMEMBRANE PROTEIN LOLE"/>
    <property type="match status" value="1"/>
</dbReference>
<protein>
    <submittedName>
        <fullName evidence="10">Abc transporter permease protein domain</fullName>
    </submittedName>
</protein>
<dbReference type="RefSeq" id="WP_180138163.1">
    <property type="nucleotide sequence ID" value="NZ_CAADHO010000002.1"/>
</dbReference>
<evidence type="ECO:0000256" key="7">
    <source>
        <dbReference type="SAM" id="Phobius"/>
    </source>
</evidence>
<evidence type="ECO:0000256" key="2">
    <source>
        <dbReference type="ARBA" id="ARBA00005236"/>
    </source>
</evidence>
<feature type="domain" description="MacB-like periplasmic core" evidence="9">
    <location>
        <begin position="17"/>
        <end position="238"/>
    </location>
</feature>
<organism evidence="10 11">
    <name type="scientific">Desulfoluna butyratoxydans</name>
    <dbReference type="NCBI Taxonomy" id="231438"/>
    <lineage>
        <taxon>Bacteria</taxon>
        <taxon>Pseudomonadati</taxon>
        <taxon>Thermodesulfobacteriota</taxon>
        <taxon>Desulfobacteria</taxon>
        <taxon>Desulfobacterales</taxon>
        <taxon>Desulfolunaceae</taxon>
        <taxon>Desulfoluna</taxon>
    </lineage>
</organism>
<evidence type="ECO:0000256" key="3">
    <source>
        <dbReference type="ARBA" id="ARBA00022475"/>
    </source>
</evidence>
<keyword evidence="5 7" id="KW-1133">Transmembrane helix</keyword>
<dbReference type="InterPro" id="IPR051447">
    <property type="entry name" value="Lipoprotein-release_system"/>
</dbReference>
<feature type="domain" description="ABC3 transporter permease C-terminal" evidence="8">
    <location>
        <begin position="273"/>
        <end position="400"/>
    </location>
</feature>
<keyword evidence="6 7" id="KW-0472">Membrane</keyword>
<name>A0A4U8YJE4_9BACT</name>
<evidence type="ECO:0000256" key="1">
    <source>
        <dbReference type="ARBA" id="ARBA00004651"/>
    </source>
</evidence>
<comment type="similarity">
    <text evidence="2">Belongs to the ABC-4 integral membrane protein family. LolC/E subfamily.</text>
</comment>
<dbReference type="PANTHER" id="PTHR30489">
    <property type="entry name" value="LIPOPROTEIN-RELEASING SYSTEM TRANSMEMBRANE PROTEIN LOLE"/>
    <property type="match status" value="1"/>
</dbReference>
<evidence type="ECO:0000256" key="6">
    <source>
        <dbReference type="ARBA" id="ARBA00023136"/>
    </source>
</evidence>
<feature type="transmembrane region" description="Helical" evidence="7">
    <location>
        <begin position="320"/>
        <end position="343"/>
    </location>
</feature>
<accession>A0A4U8YJE4</accession>
<dbReference type="InterPro" id="IPR025857">
    <property type="entry name" value="MacB_PCD"/>
</dbReference>
<dbReference type="GO" id="GO:0044874">
    <property type="term" value="P:lipoprotein localization to outer membrane"/>
    <property type="evidence" value="ECO:0007669"/>
    <property type="project" value="TreeGrafter"/>
</dbReference>
<feature type="transmembrane region" description="Helical" evidence="7">
    <location>
        <begin position="363"/>
        <end position="390"/>
    </location>
</feature>
<dbReference type="InterPro" id="IPR003838">
    <property type="entry name" value="ABC3_permease_C"/>
</dbReference>
<keyword evidence="4 7" id="KW-0812">Transmembrane</keyword>
<feature type="transmembrane region" description="Helical" evidence="7">
    <location>
        <begin position="18"/>
        <end position="37"/>
    </location>
</feature>
<dbReference type="Pfam" id="PF02687">
    <property type="entry name" value="FtsX"/>
    <property type="match status" value="1"/>
</dbReference>
<gene>
    <name evidence="10" type="ORF">MSL71_14020</name>
</gene>